<reference evidence="13" key="1">
    <citation type="journal article" date="2013" name="Science">
        <title>Gene transfer from bacteria and archaea facilitated evolution of an extremophilic eukaryote.</title>
        <authorList>
            <person name="Schonknecht G."/>
            <person name="Chen W.H."/>
            <person name="Ternes C.M."/>
            <person name="Barbier G.G."/>
            <person name="Shrestha R.P."/>
            <person name="Stanke M."/>
            <person name="Brautigam A."/>
            <person name="Baker B.J."/>
            <person name="Banfield J.F."/>
            <person name="Garavito R.M."/>
            <person name="Carr K."/>
            <person name="Wilkerson C."/>
            <person name="Rensing S.A."/>
            <person name="Gagneul D."/>
            <person name="Dickenson N.E."/>
            <person name="Oesterhelt C."/>
            <person name="Lercher M.J."/>
            <person name="Weber A.P."/>
        </authorList>
    </citation>
    <scope>NUCLEOTIDE SEQUENCE [LARGE SCALE GENOMIC DNA]</scope>
    <source>
        <strain evidence="13">074W</strain>
    </source>
</reference>
<dbReference type="Pfam" id="PF03062">
    <property type="entry name" value="MBOAT"/>
    <property type="match status" value="1"/>
</dbReference>
<dbReference type="Gramene" id="EME27274">
    <property type="protein sequence ID" value="EME27274"/>
    <property type="gene ID" value="Gasu_51320"/>
</dbReference>
<evidence type="ECO:0000256" key="11">
    <source>
        <dbReference type="SAM" id="Phobius"/>
    </source>
</evidence>
<protein>
    <recommendedName>
        <fullName evidence="9">O-acyltransferase</fullName>
    </recommendedName>
</protein>
<feature type="active site" evidence="10">
    <location>
        <position position="343"/>
    </location>
</feature>
<dbReference type="GeneID" id="17086197"/>
<dbReference type="eggNOG" id="KOG0380">
    <property type="taxonomic scope" value="Eukaryota"/>
</dbReference>
<feature type="transmembrane region" description="Helical" evidence="11">
    <location>
        <begin position="210"/>
        <end position="231"/>
    </location>
</feature>
<keyword evidence="8 9" id="KW-0012">Acyltransferase</keyword>
<dbReference type="OrthoDB" id="10039049at2759"/>
<keyword evidence="13" id="KW-1185">Reference proteome</keyword>
<evidence type="ECO:0000256" key="10">
    <source>
        <dbReference type="PIRSR" id="PIRSR000439-1"/>
    </source>
</evidence>
<evidence type="ECO:0000313" key="12">
    <source>
        <dbReference type="EMBL" id="EME27274.1"/>
    </source>
</evidence>
<dbReference type="PIRSF" id="PIRSF000439">
    <property type="entry name" value="Oat_ACAT_DAG_ARE"/>
    <property type="match status" value="1"/>
</dbReference>
<dbReference type="STRING" id="130081.M2XV43"/>
<evidence type="ECO:0000256" key="2">
    <source>
        <dbReference type="ARBA" id="ARBA00009010"/>
    </source>
</evidence>
<comment type="subcellular location">
    <subcellularLocation>
        <location evidence="1 9">Endoplasmic reticulum membrane</location>
        <topology evidence="1 9">Multi-pass membrane protein</topology>
    </subcellularLocation>
</comment>
<dbReference type="RefSeq" id="XP_005703794.1">
    <property type="nucleotide sequence ID" value="XM_005703737.1"/>
</dbReference>
<feature type="transmembrane region" description="Helical" evidence="11">
    <location>
        <begin position="148"/>
        <end position="168"/>
    </location>
</feature>
<dbReference type="OMA" id="SCMIEDV"/>
<feature type="transmembrane region" description="Helical" evidence="11">
    <location>
        <begin position="387"/>
        <end position="408"/>
    </location>
</feature>
<dbReference type="AlphaFoldDB" id="M2XV43"/>
<feature type="transmembrane region" description="Helical" evidence="11">
    <location>
        <begin position="356"/>
        <end position="375"/>
    </location>
</feature>
<evidence type="ECO:0000256" key="3">
    <source>
        <dbReference type="ARBA" id="ARBA00022679"/>
    </source>
</evidence>
<evidence type="ECO:0000256" key="1">
    <source>
        <dbReference type="ARBA" id="ARBA00004477"/>
    </source>
</evidence>
<keyword evidence="7 9" id="KW-0472">Membrane</keyword>
<comment type="similarity">
    <text evidence="2 9">Belongs to the membrane-bound acyltransferase family. Sterol o-acyltransferase subfamily.</text>
</comment>
<evidence type="ECO:0000256" key="8">
    <source>
        <dbReference type="ARBA" id="ARBA00023315"/>
    </source>
</evidence>
<dbReference type="EMBL" id="KB454534">
    <property type="protein sequence ID" value="EME27274.1"/>
    <property type="molecule type" value="Genomic_DNA"/>
</dbReference>
<keyword evidence="3 9" id="KW-0808">Transferase</keyword>
<dbReference type="InterPro" id="IPR004299">
    <property type="entry name" value="MBOAT_fam"/>
</dbReference>
<feature type="transmembrane region" description="Helical" evidence="11">
    <location>
        <begin position="119"/>
        <end position="136"/>
    </location>
</feature>
<proteinExistence type="inferred from homology"/>
<sequence length="418" mass="48898">MLVENETKSTHKRATSYIARDTLLDQLRNQQIPCQEAFDTLFGIQNLLWLIVALALLRIPVLRLLRGQSPVDLGFLEWSLEGYRGTLIMFVFMMWSCYLFYLLHWLNAKGVLHVRLADVLFRLMSLLMLILPFKWISFRGLSPVPSFFLVLQAHSFFLKSFSFYSVIASAEEDGTAKEELLNLRNFSYFILAPTLVYRTKGYPKSDKIRIGFLLMQILRGLGLLAVIYLIITEQMLPVFYKAGKLSLLESIVLLTLPAGSLYLALFFITFEVALNIFAEVTFFADHYFYEDWWNSLSYDEFSRKWNRPVHEWLAQHVYKRARIRGFSRMGGIAYTTLFSAIFHEIILAITFGKFRLYMTMMMMLQIPLMFGMKLIMRKDSLVRKRIVNTFFWFGMFIGPAILITFNVYDWYIQSSGLN</sequence>
<keyword evidence="5 9" id="KW-0256">Endoplasmic reticulum</keyword>
<evidence type="ECO:0000313" key="13">
    <source>
        <dbReference type="Proteomes" id="UP000030680"/>
    </source>
</evidence>
<dbReference type="Proteomes" id="UP000030680">
    <property type="component" value="Unassembled WGS sequence"/>
</dbReference>
<dbReference type="GO" id="GO:0005789">
    <property type="term" value="C:endoplasmic reticulum membrane"/>
    <property type="evidence" value="ECO:0007669"/>
    <property type="project" value="UniProtKB-SubCell"/>
</dbReference>
<feature type="transmembrane region" description="Helical" evidence="11">
    <location>
        <begin position="86"/>
        <end position="107"/>
    </location>
</feature>
<dbReference type="InterPro" id="IPR014371">
    <property type="entry name" value="Oat_ACAT_DAG_ARE"/>
</dbReference>
<evidence type="ECO:0000256" key="9">
    <source>
        <dbReference type="PIRNR" id="PIRNR000439"/>
    </source>
</evidence>
<feature type="transmembrane region" description="Helical" evidence="11">
    <location>
        <begin position="329"/>
        <end position="350"/>
    </location>
</feature>
<accession>M2XV43</accession>
<evidence type="ECO:0000256" key="7">
    <source>
        <dbReference type="ARBA" id="ARBA00023136"/>
    </source>
</evidence>
<evidence type="ECO:0000256" key="6">
    <source>
        <dbReference type="ARBA" id="ARBA00022989"/>
    </source>
</evidence>
<feature type="transmembrane region" description="Helical" evidence="11">
    <location>
        <begin position="251"/>
        <end position="274"/>
    </location>
</feature>
<keyword evidence="6 11" id="KW-1133">Transmembrane helix</keyword>
<dbReference type="KEGG" id="gsl:Gasu_51320"/>
<keyword evidence="4 11" id="KW-0812">Transmembrane</keyword>
<dbReference type="PANTHER" id="PTHR10408:SF9">
    <property type="entry name" value="STEROL O-ACYLTRANSFERASE 2-RELATED"/>
    <property type="match status" value="1"/>
</dbReference>
<evidence type="ECO:0000256" key="5">
    <source>
        <dbReference type="ARBA" id="ARBA00022824"/>
    </source>
</evidence>
<gene>
    <name evidence="12" type="ORF">Gasu_51320</name>
</gene>
<feature type="transmembrane region" description="Helical" evidence="11">
    <location>
        <begin position="47"/>
        <end position="65"/>
    </location>
</feature>
<dbReference type="PANTHER" id="PTHR10408">
    <property type="entry name" value="STEROL O-ACYLTRANSFERASE"/>
    <property type="match status" value="1"/>
</dbReference>
<name>M2XV43_GALSU</name>
<evidence type="ECO:0000256" key="4">
    <source>
        <dbReference type="ARBA" id="ARBA00022692"/>
    </source>
</evidence>
<organism evidence="12 13">
    <name type="scientific">Galdieria sulphuraria</name>
    <name type="common">Red alga</name>
    <dbReference type="NCBI Taxonomy" id="130081"/>
    <lineage>
        <taxon>Eukaryota</taxon>
        <taxon>Rhodophyta</taxon>
        <taxon>Bangiophyceae</taxon>
        <taxon>Galdieriales</taxon>
        <taxon>Galdieriaceae</taxon>
        <taxon>Galdieria</taxon>
    </lineage>
</organism>
<dbReference type="GO" id="GO:0008374">
    <property type="term" value="F:O-acyltransferase activity"/>
    <property type="evidence" value="ECO:0007669"/>
    <property type="project" value="InterPro"/>
</dbReference>